<evidence type="ECO:0000256" key="3">
    <source>
        <dbReference type="SAM" id="MobiDB-lite"/>
    </source>
</evidence>
<evidence type="ECO:0000256" key="1">
    <source>
        <dbReference type="ARBA" id="ARBA00023098"/>
    </source>
</evidence>
<gene>
    <name evidence="6" type="ORF">K9B37_15495</name>
</gene>
<comment type="caution">
    <text evidence="6">The sequence shown here is derived from an EMBL/GenBank/DDBJ whole genome shotgun (WGS) entry which is preliminary data.</text>
</comment>
<feature type="active site" description="Proton acceptor" evidence="2">
    <location>
        <position position="393"/>
    </location>
</feature>
<comment type="caution">
    <text evidence="2">Lacks conserved residue(s) required for the propagation of feature annotation.</text>
</comment>
<feature type="region of interest" description="Disordered" evidence="3">
    <location>
        <begin position="684"/>
        <end position="736"/>
    </location>
</feature>
<feature type="transmembrane region" description="Helical" evidence="4">
    <location>
        <begin position="138"/>
        <end position="162"/>
    </location>
</feature>
<evidence type="ECO:0000313" key="6">
    <source>
        <dbReference type="EMBL" id="MBZ6077683.1"/>
    </source>
</evidence>
<reference evidence="6 7" key="1">
    <citation type="submission" date="2021-09" db="EMBL/GenBank/DDBJ databases">
        <title>The complete genome sequence of a new microorganism.</title>
        <authorList>
            <person name="Zi Z."/>
        </authorList>
    </citation>
    <scope>NUCLEOTIDE SEQUENCE [LARGE SCALE GENOMIC DNA]</scope>
    <source>
        <strain evidence="6 7">WGZ8</strain>
    </source>
</reference>
<feature type="transmembrane region" description="Helical" evidence="4">
    <location>
        <begin position="22"/>
        <end position="42"/>
    </location>
</feature>
<keyword evidence="4" id="KW-0812">Transmembrane</keyword>
<dbReference type="Gene3D" id="3.40.1090.10">
    <property type="entry name" value="Cytosolic phospholipase A2 catalytic domain"/>
    <property type="match status" value="1"/>
</dbReference>
<protein>
    <submittedName>
        <fullName evidence="6">Patatin-like phospholipase family protein</fullName>
    </submittedName>
</protein>
<dbReference type="SUPFAM" id="SSF52151">
    <property type="entry name" value="FabD/lysophospholipase-like"/>
    <property type="match status" value="1"/>
</dbReference>
<feature type="region of interest" description="Disordered" evidence="3">
    <location>
        <begin position="451"/>
        <end position="485"/>
    </location>
</feature>
<feature type="compositionally biased region" description="Low complexity" evidence="3">
    <location>
        <begin position="694"/>
        <end position="708"/>
    </location>
</feature>
<evidence type="ECO:0000256" key="4">
    <source>
        <dbReference type="SAM" id="Phobius"/>
    </source>
</evidence>
<dbReference type="InterPro" id="IPR002641">
    <property type="entry name" value="PNPLA_dom"/>
</dbReference>
<dbReference type="PROSITE" id="PS51635">
    <property type="entry name" value="PNPLA"/>
    <property type="match status" value="1"/>
</dbReference>
<proteinExistence type="predicted"/>
<dbReference type="EMBL" id="JAIRBM010000011">
    <property type="protein sequence ID" value="MBZ6077683.1"/>
    <property type="molecule type" value="Genomic_DNA"/>
</dbReference>
<keyword evidence="2" id="KW-0442">Lipid degradation</keyword>
<accession>A0ABS7VQ48</accession>
<feature type="transmembrane region" description="Helical" evidence="4">
    <location>
        <begin position="168"/>
        <end position="194"/>
    </location>
</feature>
<keyword evidence="2" id="KW-0378">Hydrolase</keyword>
<dbReference type="RefSeq" id="WP_224314297.1">
    <property type="nucleotide sequence ID" value="NZ_JAIRBM010000011.1"/>
</dbReference>
<dbReference type="InterPro" id="IPR016035">
    <property type="entry name" value="Acyl_Trfase/lysoPLipase"/>
</dbReference>
<sequence>MADAAIDPGRVATPETLLDCDVVMAGGVTSGIIYPGAIAVIARRYSFHSIGGTSVGAIAAAVTAAAEYGRRTGANPKAFEQVGALPKSLGDTAEDGHSRLFHLFTPEPQTKPLLALVTPLFGGGGPLRQAARIFKVSLSTWQVAVSMAAIAAIALATLVALAAAGRPVLLIVCLIAFLALLLLVWLTMLAVVLARRWLPAWRRNGYGICTGNWSPQNGADAAQLGLQGLTPWMNRVVQAAAGRAETDPPLTFGDLWSAGQGGATTEVAADPTAPRAIDLAMIASDISRHRIVQLPFLESPSPLYAEVSVLERYFPPSVVDWMKARAGDYDPRVEVRPRVIRLPKPQDLPVIFGARLSLSFPVLLSAVPLLTPDFARPKDSNGLLRLRRVWFSDGGLVSNFPIHFFDSPIPSRPTFCFNLVSFDAEVPNVEWPDDEGRDQDGGVPKVDIREAEKPIAQPRAPAREAASRPKAQPSGDPQPGDPVWGFISMTKGNRFSPVPFTAFDTAHGTGIAPFFQTLLNTARFWSDNQMLIAPGVRDRVVNIALRDDEGGLNLDMSPKVIADLDRRGCAAGLLISARFDPQAQQDPETGETNEEIFANHRWVRYRNFMAAFEDLSRRFARSRRTSDKAALVRDESLLDDMIAGKAKEKLGYPAPRAAQPYFQSATDDFERLALKMAAATRVDPNATFDRPRSPGLAQGRQQAGAAPRPKMRARLRPLINNDPREEIAELPDPSEV</sequence>
<feature type="domain" description="PNPLA" evidence="5">
    <location>
        <begin position="22"/>
        <end position="406"/>
    </location>
</feature>
<feature type="active site" description="Nucleophile" evidence="2">
    <location>
        <position position="54"/>
    </location>
</feature>
<feature type="short sequence motif" description="DGA/G" evidence="2">
    <location>
        <begin position="393"/>
        <end position="395"/>
    </location>
</feature>
<keyword evidence="7" id="KW-1185">Reference proteome</keyword>
<dbReference type="Proteomes" id="UP000704176">
    <property type="component" value="Unassembled WGS sequence"/>
</dbReference>
<feature type="short sequence motif" description="GXSXG" evidence="2">
    <location>
        <begin position="52"/>
        <end position="56"/>
    </location>
</feature>
<keyword evidence="4" id="KW-0472">Membrane</keyword>
<evidence type="ECO:0000259" key="5">
    <source>
        <dbReference type="PROSITE" id="PS51635"/>
    </source>
</evidence>
<evidence type="ECO:0000256" key="2">
    <source>
        <dbReference type="PROSITE-ProRule" id="PRU01161"/>
    </source>
</evidence>
<keyword evidence="1 2" id="KW-0443">Lipid metabolism</keyword>
<keyword evidence="4" id="KW-1133">Transmembrane helix</keyword>
<evidence type="ECO:0000313" key="7">
    <source>
        <dbReference type="Proteomes" id="UP000704176"/>
    </source>
</evidence>
<name>A0ABS7VQ48_9HYPH</name>
<organism evidence="6 7">
    <name type="scientific">Microvirga puerhi</name>
    <dbReference type="NCBI Taxonomy" id="2876078"/>
    <lineage>
        <taxon>Bacteria</taxon>
        <taxon>Pseudomonadati</taxon>
        <taxon>Pseudomonadota</taxon>
        <taxon>Alphaproteobacteria</taxon>
        <taxon>Hyphomicrobiales</taxon>
        <taxon>Methylobacteriaceae</taxon>
        <taxon>Microvirga</taxon>
    </lineage>
</organism>